<dbReference type="RefSeq" id="WP_328958384.1">
    <property type="nucleotide sequence ID" value="NZ_CP108110.1"/>
</dbReference>
<reference evidence="2" key="1">
    <citation type="submission" date="2022-10" db="EMBL/GenBank/DDBJ databases">
        <title>The complete genomes of actinobacterial strains from the NBC collection.</title>
        <authorList>
            <person name="Joergensen T.S."/>
            <person name="Alvarez Arevalo M."/>
            <person name="Sterndorff E.B."/>
            <person name="Faurdal D."/>
            <person name="Vuksanovic O."/>
            <person name="Mourched A.-S."/>
            <person name="Charusanti P."/>
            <person name="Shaw S."/>
            <person name="Blin K."/>
            <person name="Weber T."/>
        </authorList>
    </citation>
    <scope>NUCLEOTIDE SEQUENCE</scope>
    <source>
        <strain evidence="2">NBC_00222</strain>
    </source>
</reference>
<protein>
    <recommendedName>
        <fullName evidence="4">DUF378 domain-containing protein</fullName>
    </recommendedName>
</protein>
<keyword evidence="1" id="KW-0472">Membrane</keyword>
<proteinExistence type="predicted"/>
<evidence type="ECO:0008006" key="4">
    <source>
        <dbReference type="Google" id="ProtNLM"/>
    </source>
</evidence>
<feature type="transmembrane region" description="Helical" evidence="1">
    <location>
        <begin position="45"/>
        <end position="64"/>
    </location>
</feature>
<evidence type="ECO:0000313" key="2">
    <source>
        <dbReference type="EMBL" id="WUQ87828.1"/>
    </source>
</evidence>
<dbReference type="EMBL" id="CP108110">
    <property type="protein sequence ID" value="WUQ87828.1"/>
    <property type="molecule type" value="Genomic_DNA"/>
</dbReference>
<keyword evidence="1" id="KW-0812">Transmembrane</keyword>
<name>A0ABZ1U9N5_9ACTN</name>
<gene>
    <name evidence="2" type="ORF">OHA16_35530</name>
</gene>
<organism evidence="2 3">
    <name type="scientific">Kitasatospora purpeofusca</name>
    <dbReference type="NCBI Taxonomy" id="67352"/>
    <lineage>
        <taxon>Bacteria</taxon>
        <taxon>Bacillati</taxon>
        <taxon>Actinomycetota</taxon>
        <taxon>Actinomycetes</taxon>
        <taxon>Kitasatosporales</taxon>
        <taxon>Streptomycetaceae</taxon>
        <taxon>Kitasatospora</taxon>
    </lineage>
</organism>
<dbReference type="Proteomes" id="UP001432222">
    <property type="component" value="Chromosome"/>
</dbReference>
<evidence type="ECO:0000313" key="3">
    <source>
        <dbReference type="Proteomes" id="UP001432222"/>
    </source>
</evidence>
<sequence length="79" mass="8475">MKNLLGFVSFVLIVGGINGLLVDHLWGLHVFGFVRYLVPADHRTAGYFVLIAVGALLAAATALLDRREGGGRTRHDSGD</sequence>
<keyword evidence="3" id="KW-1185">Reference proteome</keyword>
<keyword evidence="1" id="KW-1133">Transmembrane helix</keyword>
<accession>A0ABZ1U9N5</accession>
<evidence type="ECO:0000256" key="1">
    <source>
        <dbReference type="SAM" id="Phobius"/>
    </source>
</evidence>